<dbReference type="OrthoDB" id="4732178at2"/>
<dbReference type="InterPro" id="IPR039564">
    <property type="entry name" value="Peptidase_C39-like"/>
</dbReference>
<dbReference type="Proteomes" id="UP000232883">
    <property type="component" value="Chromosome"/>
</dbReference>
<sequence length="172" mass="18749">MGRVVYDVPLVTQMQNPICWITCMAMVSSERLGYSLGVGHFAQGYDPSNSSISNPTNGWDDFYARLDRCNFNSVGINSTASEIESSLKTCGPFILTHYCTGFPYGPGWAPITNPSATHAVVITGIDSSINGGMCWMNNPWGNKDRAIATTDVITAISKMLAANVRMIAYYKQ</sequence>
<evidence type="ECO:0000259" key="1">
    <source>
        <dbReference type="Pfam" id="PF13529"/>
    </source>
</evidence>
<feature type="domain" description="Peptidase C39-like" evidence="1">
    <location>
        <begin position="7"/>
        <end position="140"/>
    </location>
</feature>
<dbReference type="AlphaFoldDB" id="A0A2K8YU42"/>
<gene>
    <name evidence="2" type="ORF">CWM47_04200</name>
</gene>
<accession>A0A2K8YU42</accession>
<evidence type="ECO:0000313" key="3">
    <source>
        <dbReference type="Proteomes" id="UP000232883"/>
    </source>
</evidence>
<dbReference type="RefSeq" id="WP_100986517.1">
    <property type="nucleotide sequence ID" value="NZ_CP025096.1"/>
</dbReference>
<organism evidence="2 3">
    <name type="scientific">Spirosoma pollinicola</name>
    <dbReference type="NCBI Taxonomy" id="2057025"/>
    <lineage>
        <taxon>Bacteria</taxon>
        <taxon>Pseudomonadati</taxon>
        <taxon>Bacteroidota</taxon>
        <taxon>Cytophagia</taxon>
        <taxon>Cytophagales</taxon>
        <taxon>Cytophagaceae</taxon>
        <taxon>Spirosoma</taxon>
    </lineage>
</organism>
<evidence type="ECO:0000313" key="2">
    <source>
        <dbReference type="EMBL" id="AUD01094.1"/>
    </source>
</evidence>
<reference evidence="2 3" key="1">
    <citation type="submission" date="2017-11" db="EMBL/GenBank/DDBJ databases">
        <title>Taxonomic description and genome sequences of Spirosoma HA7 sp. nov., isolated from pollen microhabitat of Corylus avellana.</title>
        <authorList>
            <person name="Ambika Manirajan B."/>
            <person name="Suarez C."/>
            <person name="Ratering S."/>
            <person name="Geissler-Plaum R."/>
            <person name="Cardinale M."/>
            <person name="Sylvia S."/>
        </authorList>
    </citation>
    <scope>NUCLEOTIDE SEQUENCE [LARGE SCALE GENOMIC DNA]</scope>
    <source>
        <strain evidence="2 3">HA7</strain>
    </source>
</reference>
<dbReference type="Pfam" id="PF13529">
    <property type="entry name" value="Peptidase_C39_2"/>
    <property type="match status" value="1"/>
</dbReference>
<dbReference type="EMBL" id="CP025096">
    <property type="protein sequence ID" value="AUD01094.1"/>
    <property type="molecule type" value="Genomic_DNA"/>
</dbReference>
<name>A0A2K8YU42_9BACT</name>
<keyword evidence="3" id="KW-1185">Reference proteome</keyword>
<dbReference type="KEGG" id="spir:CWM47_04200"/>
<protein>
    <recommendedName>
        <fullName evidence="1">Peptidase C39-like domain-containing protein</fullName>
    </recommendedName>
</protein>
<proteinExistence type="predicted"/>